<dbReference type="AlphaFoldDB" id="A0AA45QRT5"/>
<evidence type="ECO:0000256" key="1">
    <source>
        <dbReference type="ARBA" id="ARBA00006625"/>
    </source>
</evidence>
<dbReference type="RefSeq" id="WP_205872308.1">
    <property type="nucleotide sequence ID" value="NZ_CP070872.1"/>
</dbReference>
<reference evidence="4 5" key="1">
    <citation type="submission" date="2021-02" db="EMBL/GenBank/DDBJ databases">
        <title>Complete genome sequence of Lactococcus lactis strain K_LL004.</title>
        <authorList>
            <person name="Kim H.B."/>
        </authorList>
    </citation>
    <scope>NUCLEOTIDE SEQUENCE [LARGE SCALE GENOMIC DNA]</scope>
    <source>
        <strain evidence="4 5">K_LL004</strain>
    </source>
</reference>
<comment type="similarity">
    <text evidence="1">Belongs to the peptidase C59 family.</text>
</comment>
<keyword evidence="5" id="KW-1185">Reference proteome</keyword>
<dbReference type="Gene3D" id="3.60.60.10">
    <property type="entry name" value="Penicillin V Acylase, Chain A"/>
    <property type="match status" value="1"/>
</dbReference>
<dbReference type="GO" id="GO:0016787">
    <property type="term" value="F:hydrolase activity"/>
    <property type="evidence" value="ECO:0007669"/>
    <property type="project" value="UniProtKB-KW"/>
</dbReference>
<proteinExistence type="inferred from homology"/>
<sequence>MIGCSSFTLETEDKKHLLSRTMDFQIEMAEQVVFIPRDKTFQTSYRSQTTITSEYCCLGMGELSESGPILFDGINEMGVTAATLYFPRFAEYSKEALDKQAIAPDKVVPTVLTRAQNLQEVRQLFEQEITIVDESNPTLNVTPPLHYIFSDKSGQSLIIEPRAGGMVIIEDSMGVMTNSPDYHWHETNLRNYLSFTPHQRESVDFLGGRLDPFGQGSGTFGLPGDFTPPSRFVRTAFLKNYTTVAANEIEGVTLSHHILESVSLPKGIVITASNSIDYTCYTASMCSESGSYYYSTYNNQRIRKISLTPALKNQLDYKEFPVNNEEDILSLN</sequence>
<dbReference type="InterPro" id="IPR029132">
    <property type="entry name" value="CBAH/NAAA_C"/>
</dbReference>
<accession>A0AA45QRT5</accession>
<dbReference type="PANTHER" id="PTHR35527">
    <property type="entry name" value="CHOLOYLGLYCINE HYDROLASE"/>
    <property type="match status" value="1"/>
</dbReference>
<dbReference type="CDD" id="cd00542">
    <property type="entry name" value="Ntn_PVA"/>
    <property type="match status" value="1"/>
</dbReference>
<organism evidence="4 5">
    <name type="scientific">Lactococcus taiwanensis</name>
    <dbReference type="NCBI Taxonomy" id="1151742"/>
    <lineage>
        <taxon>Bacteria</taxon>
        <taxon>Bacillati</taxon>
        <taxon>Bacillota</taxon>
        <taxon>Bacilli</taxon>
        <taxon>Lactobacillales</taxon>
        <taxon>Streptococcaceae</taxon>
        <taxon>Lactococcus</taxon>
    </lineage>
</organism>
<feature type="domain" description="Choloylglycine hydrolase/NAAA C-terminal" evidence="3">
    <location>
        <begin position="4"/>
        <end position="308"/>
    </location>
</feature>
<gene>
    <name evidence="4" type="ORF">JW886_03435</name>
</gene>
<dbReference type="PANTHER" id="PTHR35527:SF2">
    <property type="entry name" value="HYDROLASE"/>
    <property type="match status" value="1"/>
</dbReference>
<dbReference type="Proteomes" id="UP000663608">
    <property type="component" value="Chromosome"/>
</dbReference>
<dbReference type="SUPFAM" id="SSF56235">
    <property type="entry name" value="N-terminal nucleophile aminohydrolases (Ntn hydrolases)"/>
    <property type="match status" value="1"/>
</dbReference>
<evidence type="ECO:0000259" key="3">
    <source>
        <dbReference type="Pfam" id="PF02275"/>
    </source>
</evidence>
<protein>
    <submittedName>
        <fullName evidence="4">Choloylglycine hydrolase family protein</fullName>
    </submittedName>
</protein>
<dbReference type="KEGG" id="lti:JW886_03435"/>
<dbReference type="Pfam" id="PF02275">
    <property type="entry name" value="CBAH"/>
    <property type="match status" value="1"/>
</dbReference>
<evidence type="ECO:0000313" key="4">
    <source>
        <dbReference type="EMBL" id="QSE77309.1"/>
    </source>
</evidence>
<dbReference type="InterPro" id="IPR052193">
    <property type="entry name" value="Peptidase_C59"/>
</dbReference>
<dbReference type="EMBL" id="CP070872">
    <property type="protein sequence ID" value="QSE77309.1"/>
    <property type="molecule type" value="Genomic_DNA"/>
</dbReference>
<keyword evidence="2 4" id="KW-0378">Hydrolase</keyword>
<evidence type="ECO:0000256" key="2">
    <source>
        <dbReference type="ARBA" id="ARBA00022801"/>
    </source>
</evidence>
<evidence type="ECO:0000313" key="5">
    <source>
        <dbReference type="Proteomes" id="UP000663608"/>
    </source>
</evidence>
<name>A0AA45QRT5_9LACT</name>
<dbReference type="InterPro" id="IPR029055">
    <property type="entry name" value="Ntn_hydrolases_N"/>
</dbReference>